<dbReference type="PANTHER" id="PTHR35803">
    <property type="entry name" value="GLUCAN 1,4-ALPHA-GLUCOSIDASE SUSB-RELATED"/>
    <property type="match status" value="1"/>
</dbReference>
<dbReference type="Gene3D" id="2.70.98.10">
    <property type="match status" value="1"/>
</dbReference>
<dbReference type="InterPro" id="IPR013785">
    <property type="entry name" value="Aldolase_TIM"/>
</dbReference>
<evidence type="ECO:0000313" key="4">
    <source>
        <dbReference type="EMBL" id="EGG30400.1"/>
    </source>
</evidence>
<dbReference type="EMBL" id="AEIG01000015">
    <property type="protein sequence ID" value="EGG30400.1"/>
    <property type="molecule type" value="Genomic_DNA"/>
</dbReference>
<dbReference type="InterPro" id="IPR017853">
    <property type="entry name" value="GH"/>
</dbReference>
<feature type="domain" description="Glycosyl-hydrolase 97 N-terminal" evidence="2">
    <location>
        <begin position="21"/>
        <end position="268"/>
    </location>
</feature>
<dbReference type="GO" id="GO:0030246">
    <property type="term" value="F:carbohydrate binding"/>
    <property type="evidence" value="ECO:0007669"/>
    <property type="project" value="InterPro"/>
</dbReference>
<dbReference type="InterPro" id="IPR029483">
    <property type="entry name" value="GH97_C"/>
</dbReference>
<evidence type="ECO:0000259" key="2">
    <source>
        <dbReference type="Pfam" id="PF14508"/>
    </source>
</evidence>
<dbReference type="Proteomes" id="UP000005615">
    <property type="component" value="Unassembled WGS sequence"/>
</dbReference>
<dbReference type="InterPro" id="IPR029486">
    <property type="entry name" value="GH97_N"/>
</dbReference>
<dbReference type="InterPro" id="IPR019563">
    <property type="entry name" value="GH97_catalytic"/>
</dbReference>
<dbReference type="InterPro" id="IPR052720">
    <property type="entry name" value="Glycosyl_hydrolase_97"/>
</dbReference>
<dbReference type="Pfam" id="PF14509">
    <property type="entry name" value="GH97_C"/>
    <property type="match status" value="1"/>
</dbReference>
<protein>
    <submittedName>
        <fullName evidence="4">Alpha-glucosidase</fullName>
    </submittedName>
</protein>
<dbReference type="Pfam" id="PF14508">
    <property type="entry name" value="GH97_N"/>
    <property type="match status" value="1"/>
</dbReference>
<feature type="domain" description="Glycosyl-hydrolase 97 catalytic" evidence="1">
    <location>
        <begin position="286"/>
        <end position="473"/>
    </location>
</feature>
<dbReference type="Pfam" id="PF10566">
    <property type="entry name" value="Glyco_hydro_97"/>
    <property type="match status" value="1"/>
</dbReference>
<dbReference type="RefSeq" id="WP_009574940.1">
    <property type="nucleotide sequence ID" value="NZ_AEIG01000015.1"/>
</dbReference>
<feature type="domain" description="Glycosyl-hydrolase 97 C-terminal oligomerisation" evidence="3">
    <location>
        <begin position="568"/>
        <end position="668"/>
    </location>
</feature>
<gene>
    <name evidence="4" type="ORF">IMCC3088_539</name>
</gene>
<dbReference type="SUPFAM" id="SSF51445">
    <property type="entry name" value="(Trans)glycosidases"/>
    <property type="match status" value="1"/>
</dbReference>
<comment type="caution">
    <text evidence="4">The sequence shown here is derived from an EMBL/GenBank/DDBJ whole genome shotgun (WGS) entry which is preliminary data.</text>
</comment>
<dbReference type="STRING" id="2518989.IMCC3088_539"/>
<evidence type="ECO:0000313" key="5">
    <source>
        <dbReference type="Proteomes" id="UP000005615"/>
    </source>
</evidence>
<organism evidence="4 5">
    <name type="scientific">Aequoribacter fuscus</name>
    <dbReference type="NCBI Taxonomy" id="2518989"/>
    <lineage>
        <taxon>Bacteria</taxon>
        <taxon>Pseudomonadati</taxon>
        <taxon>Pseudomonadota</taxon>
        <taxon>Gammaproteobacteria</taxon>
        <taxon>Cellvibrionales</taxon>
        <taxon>Halieaceae</taxon>
        <taxon>Aequoribacter</taxon>
    </lineage>
</organism>
<dbReference type="OrthoDB" id="57532at2"/>
<accession>F3KZU6</accession>
<dbReference type="eggNOG" id="COG1082">
    <property type="taxonomic scope" value="Bacteria"/>
</dbReference>
<dbReference type="Gene3D" id="3.20.20.70">
    <property type="entry name" value="Aldolase class I"/>
    <property type="match status" value="1"/>
</dbReference>
<reference evidence="4 5" key="1">
    <citation type="journal article" date="2011" name="J. Bacteriol.">
        <title>Genome sequence of strain IMCC3088, a proteorhodopsin-containing marine bacterium belonging to the OM60/NOR5 clade.</title>
        <authorList>
            <person name="Jang Y."/>
            <person name="Oh H.M."/>
            <person name="Kang I."/>
            <person name="Lee K."/>
            <person name="Yang S.J."/>
            <person name="Cho J.C."/>
        </authorList>
    </citation>
    <scope>NUCLEOTIDE SEQUENCE [LARGE SCALE GENOMIC DNA]</scope>
    <source>
        <strain evidence="4 5">IMCC3088</strain>
    </source>
</reference>
<sequence length="671" mass="75013">MQKVLLVLCLLWAPALLAATVSSPDGRIELEVSAPQGAASYQVRFNGKTIIAPSRLGLTFAELETLGEGLTLGEVKVQHKHEPWEQPWGEQRYVDNRFQQLTASFLNGDGQEVFTLEVRVFNDGLGFRYHVPELIDGPVSLIDELTQFVLPDAHRTDAWWIPAREWNRYEYLYQQTKADAMGLVHTPVTLRKANGVHLSIHEAALVDYAAMSLKQERTGVLKADLAPWSEGVLVKAFLPLSTPWRTIQISDSAKGLLNSLLSLNLNEPNKLGDVTWVEPGKYVGIWWGMHINKNTWGSGPAHGATTSEAKRYIDFAEAYGFDGVLIEGWNIGWDGDWFSNGEVFSFTETYPDFDIKEVTDYAREHGVRLIGHHETSGNVTNYEAQMEDAFALYESVGVAQVKTGYVADGGDIVRHTPEGLKRHEWHDGQYMVNHYLRNVRLAAQHKISINTHEPVKDTGLRRTYPNWISREGARGQEFNAWGSPPNPPNHIPTLAFTRLLAGPMDFTPGIVDMTFNGLDGWNRPQTTVAKQLASYVVIYSPIQMAADLPENYQQHPVALEFIESVVTDWEQSVALAGEVGEFVVQARQERDGQRWFVGGMTNENSRSLALPLSFLLDDQTYTLTLYRDAAATDWRTNPAELIKESFTVSRGSIVEINMVASGGFAAILTPQ</sequence>
<dbReference type="AlphaFoldDB" id="F3KZU6"/>
<dbReference type="InterPro" id="IPR014718">
    <property type="entry name" value="GH-type_carb-bd"/>
</dbReference>
<evidence type="ECO:0000259" key="3">
    <source>
        <dbReference type="Pfam" id="PF14509"/>
    </source>
</evidence>
<keyword evidence="5" id="KW-1185">Reference proteome</keyword>
<proteinExistence type="predicted"/>
<name>F3KZU6_9GAMM</name>
<dbReference type="PANTHER" id="PTHR35803:SF1">
    <property type="entry name" value="GLUCAN 1,4-ALPHA-GLUCOSIDASE SUSB"/>
    <property type="match status" value="1"/>
</dbReference>
<evidence type="ECO:0000259" key="1">
    <source>
        <dbReference type="Pfam" id="PF10566"/>
    </source>
</evidence>